<dbReference type="RefSeq" id="WP_151422458.1">
    <property type="nucleotide sequence ID" value="NZ_CANKVH010000007.1"/>
</dbReference>
<dbReference type="OrthoDB" id="5122319at2"/>
<name>A0A7J5B6Z3_9MICO</name>
<reference evidence="1 2" key="1">
    <citation type="submission" date="2019-09" db="EMBL/GenBank/DDBJ databases">
        <title>Phylogeny of genus Pseudoclavibacter and closely related genus.</title>
        <authorList>
            <person name="Li Y."/>
        </authorList>
    </citation>
    <scope>NUCLEOTIDE SEQUENCE [LARGE SCALE GENOMIC DNA]</scope>
    <source>
        <strain evidence="1 2">THG-MD12</strain>
    </source>
</reference>
<comment type="caution">
    <text evidence="1">The sequence shown here is derived from an EMBL/GenBank/DDBJ whole genome shotgun (WGS) entry which is preliminary data.</text>
</comment>
<proteinExistence type="predicted"/>
<dbReference type="AlphaFoldDB" id="A0A7J5B6Z3"/>
<dbReference type="EMBL" id="WBJX01000001">
    <property type="protein sequence ID" value="KAB1639431.1"/>
    <property type="molecule type" value="Genomic_DNA"/>
</dbReference>
<keyword evidence="2" id="KW-1185">Reference proteome</keyword>
<sequence length="73" mass="8070">MNGQTRIELLYQGETFSKLIDDIETFRAEILARVASGEWFWVRGDRGEGRLEPANLLVGPGVGLVIVEPNPGD</sequence>
<evidence type="ECO:0000313" key="2">
    <source>
        <dbReference type="Proteomes" id="UP000490386"/>
    </source>
</evidence>
<gene>
    <name evidence="1" type="ORF">F8O03_03595</name>
</gene>
<organism evidence="1 2">
    <name type="scientific">Pseudoclavibacter terrae</name>
    <dbReference type="NCBI Taxonomy" id="1530195"/>
    <lineage>
        <taxon>Bacteria</taxon>
        <taxon>Bacillati</taxon>
        <taxon>Actinomycetota</taxon>
        <taxon>Actinomycetes</taxon>
        <taxon>Micrococcales</taxon>
        <taxon>Microbacteriaceae</taxon>
        <taxon>Pseudoclavibacter</taxon>
    </lineage>
</organism>
<evidence type="ECO:0000313" key="1">
    <source>
        <dbReference type="EMBL" id="KAB1639431.1"/>
    </source>
</evidence>
<dbReference type="Proteomes" id="UP000490386">
    <property type="component" value="Unassembled WGS sequence"/>
</dbReference>
<accession>A0A7J5B6Z3</accession>
<protein>
    <submittedName>
        <fullName evidence="1">Uncharacterized protein</fullName>
    </submittedName>
</protein>